<evidence type="ECO:0000313" key="2">
    <source>
        <dbReference type="Proteomes" id="UP000054559"/>
    </source>
</evidence>
<accession>A0A0J8QRQ9</accession>
<name>A0A0J8QRQ9_COCIT</name>
<gene>
    <name evidence="1" type="ORF">CISG_10405</name>
</gene>
<organism evidence="1 2">
    <name type="scientific">Coccidioides immitis RMSCC 3703</name>
    <dbReference type="NCBI Taxonomy" id="454286"/>
    <lineage>
        <taxon>Eukaryota</taxon>
        <taxon>Fungi</taxon>
        <taxon>Dikarya</taxon>
        <taxon>Ascomycota</taxon>
        <taxon>Pezizomycotina</taxon>
        <taxon>Eurotiomycetes</taxon>
        <taxon>Eurotiomycetidae</taxon>
        <taxon>Onygenales</taxon>
        <taxon>Onygenaceae</taxon>
        <taxon>Coccidioides</taxon>
    </lineage>
</organism>
<protein>
    <submittedName>
        <fullName evidence="1">Uncharacterized protein</fullName>
    </submittedName>
</protein>
<dbReference type="AlphaFoldDB" id="A0A0J8QRQ9"/>
<dbReference type="STRING" id="454286.A0A0J8QRQ9"/>
<sequence>MSPKFNILIHGMPPHLFLKGKGKKLKLDISINYMAEDTDSPQPQKRGKKHYRLRTHHLKELVKFVDEGNDLHTHDDVPRTIQEQLYREEQQWLERQQKNMRFKAEPACPPINIHVLPAQSPQLAMTTLASSSPHSNSGPIDPIIVPNLPLDIAVRDYSSWQQSRVDCQTLKDDIEKARDVALTPTFTPF</sequence>
<proteinExistence type="predicted"/>
<dbReference type="Proteomes" id="UP000054559">
    <property type="component" value="Unassembled WGS sequence"/>
</dbReference>
<dbReference type="EMBL" id="DS268343">
    <property type="protein sequence ID" value="KMU75389.1"/>
    <property type="molecule type" value="Genomic_DNA"/>
</dbReference>
<evidence type="ECO:0000313" key="1">
    <source>
        <dbReference type="EMBL" id="KMU75389.1"/>
    </source>
</evidence>
<reference evidence="2" key="1">
    <citation type="journal article" date="2010" name="Genome Res.">
        <title>Population genomic sequencing of Coccidioides fungi reveals recent hybridization and transposon control.</title>
        <authorList>
            <person name="Neafsey D.E."/>
            <person name="Barker B.M."/>
            <person name="Sharpton T.J."/>
            <person name="Stajich J.E."/>
            <person name="Park D.J."/>
            <person name="Whiston E."/>
            <person name="Hung C.-Y."/>
            <person name="McMahan C."/>
            <person name="White J."/>
            <person name="Sykes S."/>
            <person name="Heiman D."/>
            <person name="Young S."/>
            <person name="Zeng Q."/>
            <person name="Abouelleil A."/>
            <person name="Aftuck L."/>
            <person name="Bessette D."/>
            <person name="Brown A."/>
            <person name="FitzGerald M."/>
            <person name="Lui A."/>
            <person name="Macdonald J.P."/>
            <person name="Priest M."/>
            <person name="Orbach M.J."/>
            <person name="Galgiani J.N."/>
            <person name="Kirkland T.N."/>
            <person name="Cole G.T."/>
            <person name="Birren B.W."/>
            <person name="Henn M.R."/>
            <person name="Taylor J.W."/>
            <person name="Rounsley S.D."/>
        </authorList>
    </citation>
    <scope>NUCLEOTIDE SEQUENCE [LARGE SCALE GENOMIC DNA]</scope>
    <source>
        <strain evidence="2">RMSCC 3703</strain>
    </source>
</reference>
<dbReference type="OrthoDB" id="4187842at2759"/>